<feature type="signal peptide" evidence="2">
    <location>
        <begin position="1"/>
        <end position="16"/>
    </location>
</feature>
<dbReference type="PROSITE" id="PS00332">
    <property type="entry name" value="SOD_CU_ZN_2"/>
    <property type="match status" value="1"/>
</dbReference>
<name>A0AAU9X4K7_9CNID</name>
<dbReference type="CDD" id="cd00305">
    <property type="entry name" value="Cu-Zn_Superoxide_Dismutase"/>
    <property type="match status" value="1"/>
</dbReference>
<evidence type="ECO:0000259" key="3">
    <source>
        <dbReference type="Pfam" id="PF00080"/>
    </source>
</evidence>
<dbReference type="GO" id="GO:0005507">
    <property type="term" value="F:copper ion binding"/>
    <property type="evidence" value="ECO:0007669"/>
    <property type="project" value="InterPro"/>
</dbReference>
<dbReference type="Proteomes" id="UP001159428">
    <property type="component" value="Unassembled WGS sequence"/>
</dbReference>
<dbReference type="PRINTS" id="PR00068">
    <property type="entry name" value="CUZNDISMTASE"/>
</dbReference>
<dbReference type="InterPro" id="IPR036423">
    <property type="entry name" value="SOD-like_Cu/Zn_dom_sf"/>
</dbReference>
<keyword evidence="2" id="KW-0732">Signal</keyword>
<dbReference type="Pfam" id="PF00080">
    <property type="entry name" value="Sod_Cu"/>
    <property type="match status" value="1"/>
</dbReference>
<proteinExistence type="inferred from homology"/>
<dbReference type="AlphaFoldDB" id="A0AAU9X4K7"/>
<dbReference type="InterPro" id="IPR024134">
    <property type="entry name" value="SOD_Cu/Zn_/chaperone"/>
</dbReference>
<keyword evidence="5" id="KW-1185">Reference proteome</keyword>
<keyword evidence="1" id="KW-0560">Oxidoreductase</keyword>
<gene>
    <name evidence="4" type="ORF">PMEA_00017762</name>
</gene>
<evidence type="ECO:0000313" key="4">
    <source>
        <dbReference type="EMBL" id="CAH3136508.1"/>
    </source>
</evidence>
<comment type="caution">
    <text evidence="4">The sequence shown here is derived from an EMBL/GenBank/DDBJ whole genome shotgun (WGS) entry which is preliminary data.</text>
</comment>
<accession>A0AAU9X4K7</accession>
<evidence type="ECO:0000256" key="2">
    <source>
        <dbReference type="SAM" id="SignalP"/>
    </source>
</evidence>
<evidence type="ECO:0000313" key="5">
    <source>
        <dbReference type="Proteomes" id="UP001159428"/>
    </source>
</evidence>
<keyword evidence="1" id="KW-0186">Copper</keyword>
<keyword evidence="1" id="KW-0862">Zinc</keyword>
<comment type="function">
    <text evidence="1">Destroys radicals which are normally produced within the cells and which are toxic to biological systems.</text>
</comment>
<feature type="chain" id="PRO_5043336714" description="Superoxide dismutase [Cu-Zn]" evidence="2">
    <location>
        <begin position="17"/>
        <end position="228"/>
    </location>
</feature>
<reference evidence="4 5" key="1">
    <citation type="submission" date="2022-05" db="EMBL/GenBank/DDBJ databases">
        <authorList>
            <consortium name="Genoscope - CEA"/>
            <person name="William W."/>
        </authorList>
    </citation>
    <scope>NUCLEOTIDE SEQUENCE [LARGE SCALE GENOMIC DNA]</scope>
</reference>
<protein>
    <recommendedName>
        <fullName evidence="1">Superoxide dismutase [Cu-Zn]</fullName>
        <ecNumber evidence="1">1.15.1.1</ecNumber>
    </recommendedName>
</protein>
<dbReference type="EC" id="1.15.1.1" evidence="1"/>
<evidence type="ECO:0000256" key="1">
    <source>
        <dbReference type="RuleBase" id="RU000393"/>
    </source>
</evidence>
<feature type="domain" description="Superoxide dismutase copper/zinc binding" evidence="3">
    <location>
        <begin position="53"/>
        <end position="211"/>
    </location>
</feature>
<comment type="cofactor">
    <cofactor evidence="1">
        <name>Cu cation</name>
        <dbReference type="ChEBI" id="CHEBI:23378"/>
    </cofactor>
    <text evidence="1">Binds 1 copper ion per subunit.</text>
</comment>
<comment type="cofactor">
    <cofactor evidence="1">
        <name>Zn(2+)</name>
        <dbReference type="ChEBI" id="CHEBI:29105"/>
    </cofactor>
    <text evidence="1">Binds 1 zinc ion per subunit.</text>
</comment>
<dbReference type="InterPro" id="IPR018152">
    <property type="entry name" value="SOD_Cu/Zn_BS"/>
</dbReference>
<sequence length="228" mass="24211">MLFITYGFVLLSATVGEVNVKGFLFCFSEKVLLTAVCYITSNSAPPPGTETPVRGEVMMTQPPLGMGPTTMHIHIKGLPPNTVHGFHIHEYGDTFSDGTSVNHALKGIALNYPPGCQSTGSHYNPLHMTHGAPQDKIRHFGDLGNVVADKEGVVNAVLVDPRVSLFGPFSVVGRAFVIHEKIDDLGQGTGPLQVESLKTGNAGARLGCGVVRLAPVKIGQQDPDVETS</sequence>
<keyword evidence="1" id="KW-0479">Metal-binding</keyword>
<dbReference type="InterPro" id="IPR001424">
    <property type="entry name" value="SOD_Cu_Zn_dom"/>
</dbReference>
<comment type="catalytic activity">
    <reaction evidence="1">
        <text>2 superoxide + 2 H(+) = H2O2 + O2</text>
        <dbReference type="Rhea" id="RHEA:20696"/>
        <dbReference type="ChEBI" id="CHEBI:15378"/>
        <dbReference type="ChEBI" id="CHEBI:15379"/>
        <dbReference type="ChEBI" id="CHEBI:16240"/>
        <dbReference type="ChEBI" id="CHEBI:18421"/>
        <dbReference type="EC" id="1.15.1.1"/>
    </reaction>
</comment>
<comment type="similarity">
    <text evidence="1">Belongs to the Cu-Zn superoxide dismutase family.</text>
</comment>
<dbReference type="Gene3D" id="2.60.40.200">
    <property type="entry name" value="Superoxide dismutase, copper/zinc binding domain"/>
    <property type="match status" value="1"/>
</dbReference>
<dbReference type="GO" id="GO:0004784">
    <property type="term" value="F:superoxide dismutase activity"/>
    <property type="evidence" value="ECO:0007669"/>
    <property type="project" value="UniProtKB-EC"/>
</dbReference>
<dbReference type="PANTHER" id="PTHR10003">
    <property type="entry name" value="SUPEROXIDE DISMUTASE CU-ZN -RELATED"/>
    <property type="match status" value="1"/>
</dbReference>
<dbReference type="EMBL" id="CALNXJ010000030">
    <property type="protein sequence ID" value="CAH3136508.1"/>
    <property type="molecule type" value="Genomic_DNA"/>
</dbReference>
<organism evidence="4 5">
    <name type="scientific">Pocillopora meandrina</name>
    <dbReference type="NCBI Taxonomy" id="46732"/>
    <lineage>
        <taxon>Eukaryota</taxon>
        <taxon>Metazoa</taxon>
        <taxon>Cnidaria</taxon>
        <taxon>Anthozoa</taxon>
        <taxon>Hexacorallia</taxon>
        <taxon>Scleractinia</taxon>
        <taxon>Astrocoeniina</taxon>
        <taxon>Pocilloporidae</taxon>
        <taxon>Pocillopora</taxon>
    </lineage>
</organism>
<dbReference type="SUPFAM" id="SSF49329">
    <property type="entry name" value="Cu,Zn superoxide dismutase-like"/>
    <property type="match status" value="1"/>
</dbReference>